<evidence type="ECO:0000259" key="5">
    <source>
        <dbReference type="Pfam" id="PF07992"/>
    </source>
</evidence>
<evidence type="ECO:0000256" key="3">
    <source>
        <dbReference type="ARBA" id="ARBA00022827"/>
    </source>
</evidence>
<dbReference type="Pfam" id="PF14759">
    <property type="entry name" value="Reductase_C"/>
    <property type="match status" value="1"/>
</dbReference>
<dbReference type="RefSeq" id="WP_425307696.1">
    <property type="nucleotide sequence ID" value="NZ_CP154795.1"/>
</dbReference>
<keyword evidence="2" id="KW-0285">Flavoprotein</keyword>
<dbReference type="PRINTS" id="PR00368">
    <property type="entry name" value="FADPNR"/>
</dbReference>
<dbReference type="InterPro" id="IPR036188">
    <property type="entry name" value="FAD/NAD-bd_sf"/>
</dbReference>
<dbReference type="Gene3D" id="3.50.50.60">
    <property type="entry name" value="FAD/NAD(P)-binding domain"/>
    <property type="match status" value="2"/>
</dbReference>
<dbReference type="Pfam" id="PF07992">
    <property type="entry name" value="Pyr_redox_2"/>
    <property type="match status" value="1"/>
</dbReference>
<evidence type="ECO:0000313" key="7">
    <source>
        <dbReference type="EMBL" id="XAN06263.1"/>
    </source>
</evidence>
<dbReference type="Proteomes" id="UP001442841">
    <property type="component" value="Chromosome"/>
</dbReference>
<dbReference type="InterPro" id="IPR050446">
    <property type="entry name" value="FAD-oxidoreductase/Apoptosis"/>
</dbReference>
<name>A0ABZ3FJR4_9ACTN</name>
<feature type="domain" description="Reductase C-terminal" evidence="6">
    <location>
        <begin position="315"/>
        <end position="382"/>
    </location>
</feature>
<evidence type="ECO:0000256" key="1">
    <source>
        <dbReference type="ARBA" id="ARBA00001974"/>
    </source>
</evidence>
<proteinExistence type="predicted"/>
<organism evidence="7 8">
    <name type="scientific">Ammonicoccus fulvus</name>
    <dbReference type="NCBI Taxonomy" id="3138240"/>
    <lineage>
        <taxon>Bacteria</taxon>
        <taxon>Bacillati</taxon>
        <taxon>Actinomycetota</taxon>
        <taxon>Actinomycetes</taxon>
        <taxon>Propionibacteriales</taxon>
        <taxon>Propionibacteriaceae</taxon>
        <taxon>Ammonicoccus</taxon>
    </lineage>
</organism>
<gene>
    <name evidence="7" type="ORF">AADG42_02725</name>
</gene>
<dbReference type="SUPFAM" id="SSF55424">
    <property type="entry name" value="FAD/NAD-linked reductases, dimerisation (C-terminal) domain"/>
    <property type="match status" value="1"/>
</dbReference>
<dbReference type="SUPFAM" id="SSF51905">
    <property type="entry name" value="FAD/NAD(P)-binding domain"/>
    <property type="match status" value="1"/>
</dbReference>
<dbReference type="PANTHER" id="PTHR43557:SF2">
    <property type="entry name" value="RIESKE DOMAIN-CONTAINING PROTEIN-RELATED"/>
    <property type="match status" value="1"/>
</dbReference>
<keyword evidence="8" id="KW-1185">Reference proteome</keyword>
<sequence length="402" mass="43204">MSGIVIVGAGLAGATAATELRERGYDGALTLIGEEPHVPYERPPLSKDLLLGKSEADAASVHGRDWYADHDVDLRTDVAVTAIDTANRRVTIGGEEELTYDQLVLATGARARHLAMADNSGASVVYLRTLDDAQRLKDRLTDHVLIIGAGWIGLEVAAAVRMAGGRATVVESADLPLGRVLGPEIAPVFADLHREHGVDLRLGTTVEAITSDGETTVRLGDGEELHPDLILVGIGAEPNVALAEDAGLDVDHGVLVDGHLRTSDPHVFAIGDIANQDHPVFGRIRVEHWDTALQHGRYVAGALLGDPEPYRRPPFFFTDQYDLGMEYVGHAGVGSYDEVVVRGDLAARKFNALWLNDGRVVAGMHAGDWDATKHLKAWLGHEATGQLRDTGRPLDQLDEPTE</sequence>
<dbReference type="InterPro" id="IPR023753">
    <property type="entry name" value="FAD/NAD-binding_dom"/>
</dbReference>
<reference evidence="7 8" key="1">
    <citation type="submission" date="2024-04" db="EMBL/GenBank/DDBJ databases">
        <title>Isolation of an actinomycete strain from pig manure.</title>
        <authorList>
            <person name="Gong T."/>
            <person name="Yu Z."/>
            <person name="An M."/>
            <person name="Wei C."/>
            <person name="Yang W."/>
            <person name="Liu L."/>
        </authorList>
    </citation>
    <scope>NUCLEOTIDE SEQUENCE [LARGE SCALE GENOMIC DNA]</scope>
    <source>
        <strain evidence="7 8">ZF39</strain>
    </source>
</reference>
<dbReference type="PRINTS" id="PR00411">
    <property type="entry name" value="PNDRDTASEI"/>
</dbReference>
<protein>
    <submittedName>
        <fullName evidence="7">FAD-dependent oxidoreductase</fullName>
    </submittedName>
</protein>
<keyword evidence="3" id="KW-0274">FAD</keyword>
<evidence type="ECO:0000256" key="2">
    <source>
        <dbReference type="ARBA" id="ARBA00022630"/>
    </source>
</evidence>
<dbReference type="Gene3D" id="3.30.390.30">
    <property type="match status" value="1"/>
</dbReference>
<comment type="cofactor">
    <cofactor evidence="1">
        <name>FAD</name>
        <dbReference type="ChEBI" id="CHEBI:57692"/>
    </cofactor>
</comment>
<dbReference type="InterPro" id="IPR016156">
    <property type="entry name" value="FAD/NAD-linked_Rdtase_dimer_sf"/>
</dbReference>
<evidence type="ECO:0000313" key="8">
    <source>
        <dbReference type="Proteomes" id="UP001442841"/>
    </source>
</evidence>
<keyword evidence="4" id="KW-0560">Oxidoreductase</keyword>
<evidence type="ECO:0000259" key="6">
    <source>
        <dbReference type="Pfam" id="PF14759"/>
    </source>
</evidence>
<dbReference type="InterPro" id="IPR028202">
    <property type="entry name" value="Reductase_C"/>
</dbReference>
<evidence type="ECO:0000256" key="4">
    <source>
        <dbReference type="ARBA" id="ARBA00023002"/>
    </source>
</evidence>
<accession>A0ABZ3FJR4</accession>
<dbReference type="EMBL" id="CP154795">
    <property type="protein sequence ID" value="XAN06263.1"/>
    <property type="molecule type" value="Genomic_DNA"/>
</dbReference>
<feature type="domain" description="FAD/NAD(P)-binding" evidence="5">
    <location>
        <begin position="4"/>
        <end position="296"/>
    </location>
</feature>
<dbReference type="PANTHER" id="PTHR43557">
    <property type="entry name" value="APOPTOSIS-INDUCING FACTOR 1"/>
    <property type="match status" value="1"/>
</dbReference>